<feature type="domain" description="C-CAP/cofactor C-like" evidence="8">
    <location>
        <begin position="238"/>
        <end position="363"/>
    </location>
</feature>
<comment type="similarity">
    <text evidence="2">Belongs to the TBCC family.</text>
</comment>
<feature type="region of interest" description="Disordered" evidence="7">
    <location>
        <begin position="1"/>
        <end position="20"/>
    </location>
</feature>
<dbReference type="InterPro" id="IPR027684">
    <property type="entry name" value="TBCC"/>
</dbReference>
<dbReference type="InterPro" id="IPR006599">
    <property type="entry name" value="CARP_motif"/>
</dbReference>
<comment type="caution">
    <text evidence="9">The sequence shown here is derived from an EMBL/GenBank/DDBJ whole genome shotgun (WGS) entry which is preliminary data.</text>
</comment>
<evidence type="ECO:0000256" key="6">
    <source>
        <dbReference type="ARBA" id="ARBA00026055"/>
    </source>
</evidence>
<dbReference type="Pfam" id="PF16752">
    <property type="entry name" value="TBCC_N"/>
    <property type="match status" value="1"/>
</dbReference>
<dbReference type="Proteomes" id="UP000027238">
    <property type="component" value="Unassembled WGS sequence"/>
</dbReference>
<evidence type="ECO:0000256" key="3">
    <source>
        <dbReference type="ARBA" id="ARBA00022490"/>
    </source>
</evidence>
<keyword evidence="10" id="KW-1185">Reference proteome</keyword>
<dbReference type="GO" id="GO:0005737">
    <property type="term" value="C:cytoplasm"/>
    <property type="evidence" value="ECO:0007669"/>
    <property type="project" value="UniProtKB-SubCell"/>
</dbReference>
<dbReference type="InterPro" id="IPR016098">
    <property type="entry name" value="CAP/MinC_C"/>
</dbReference>
<comment type="subunit">
    <text evidence="6">Supercomplex made of cofactors A to E. Cofactors A and D function by capturing and stabilizing tubulin in a quasi-native conformation. Cofactor E binds to the cofactor D-tubulin complex; interaction with cofactor C then causes the release of tubulin polypeptides that are committed to the native state.</text>
</comment>
<dbReference type="PANTHER" id="PTHR15139:SF0">
    <property type="entry name" value="TUBULIN-SPECIFIC CHAPERONE C"/>
    <property type="match status" value="1"/>
</dbReference>
<evidence type="ECO:0000259" key="8">
    <source>
        <dbReference type="PROSITE" id="PS51329"/>
    </source>
</evidence>
<dbReference type="Pfam" id="PF07986">
    <property type="entry name" value="TBCC"/>
    <property type="match status" value="1"/>
</dbReference>
<dbReference type="OMA" id="YFQHEIT"/>
<sequence length="410" mass="43775">MAPEVLQHLAAGGGPSPITKMQDPKEKFYRHFQDEIISMFIQGPTQSSDGVLTSPAPVLQEQIDGIGSIAQVGGERQDAIDHILAGISNLSNEVADASDFVPSYDQRNYAQAVKALTDKLNETTTKLAPRSRFQFKPRGANSATSDLAAPKNDPRLLVGSSLADPLPASRGGPVITAAAAAAPGVQAESDGADGLPSFSKNYNEEMARPSATKVRKPSFSAAKDIAIFGQEGLHIILPSSASRATSSGRLTDLKGCVVDLSLALSGTTSFANLALKNIDKSLIVAGNVTGPAHITGVSNSVIVVSARQVRIHECKNVDIYLHCSSHPIIEDCSNMRFAPLPASFDTSEDPVKNQWDRVDDFKWLKSEASPNWSILPEEQRLAEEVWTEVVPGERGKDLDDILKAVGVSKQ</sequence>
<dbReference type="EMBL" id="JMSE01001236">
    <property type="protein sequence ID" value="KDN63379.1"/>
    <property type="molecule type" value="Genomic_DNA"/>
</dbReference>
<dbReference type="Gene3D" id="1.20.58.1250">
    <property type="entry name" value="Tubulin Binding Cofactor C, N-terminal domain"/>
    <property type="match status" value="1"/>
</dbReference>
<evidence type="ECO:0000313" key="10">
    <source>
        <dbReference type="Proteomes" id="UP000027238"/>
    </source>
</evidence>
<dbReference type="eggNOG" id="KOG2512">
    <property type="taxonomic scope" value="Eukaryota"/>
</dbReference>
<organism evidence="9 10">
    <name type="scientific">Colletotrichum sublineola</name>
    <name type="common">Sorghum anthracnose fungus</name>
    <dbReference type="NCBI Taxonomy" id="1173701"/>
    <lineage>
        <taxon>Eukaryota</taxon>
        <taxon>Fungi</taxon>
        <taxon>Dikarya</taxon>
        <taxon>Ascomycota</taxon>
        <taxon>Pezizomycotina</taxon>
        <taxon>Sordariomycetes</taxon>
        <taxon>Hypocreomycetidae</taxon>
        <taxon>Glomerellales</taxon>
        <taxon>Glomerellaceae</taxon>
        <taxon>Colletotrichum</taxon>
        <taxon>Colletotrichum graminicola species complex</taxon>
    </lineage>
</organism>
<dbReference type="GO" id="GO:0015631">
    <property type="term" value="F:tubulin binding"/>
    <property type="evidence" value="ECO:0007669"/>
    <property type="project" value="InterPro"/>
</dbReference>
<keyword evidence="4" id="KW-0007">Acetylation</keyword>
<dbReference type="GO" id="GO:0007023">
    <property type="term" value="P:post-chaperonin tubulin folding pathway"/>
    <property type="evidence" value="ECO:0007669"/>
    <property type="project" value="InterPro"/>
</dbReference>
<dbReference type="InterPro" id="IPR038397">
    <property type="entry name" value="TBCC_N_sf"/>
</dbReference>
<comment type="subcellular location">
    <subcellularLocation>
        <location evidence="1">Cytoplasm</location>
    </subcellularLocation>
</comment>
<keyword evidence="3" id="KW-0963">Cytoplasm</keyword>
<gene>
    <name evidence="9" type="ORF">CSUB01_06598</name>
</gene>
<evidence type="ECO:0000256" key="4">
    <source>
        <dbReference type="ARBA" id="ARBA00022990"/>
    </source>
</evidence>
<keyword evidence="5" id="KW-0143">Chaperone</keyword>
<evidence type="ECO:0000256" key="5">
    <source>
        <dbReference type="ARBA" id="ARBA00023186"/>
    </source>
</evidence>
<dbReference type="HOGENOM" id="CLU_032612_1_0_1"/>
<dbReference type="PANTHER" id="PTHR15139">
    <property type="entry name" value="TUBULIN FOLDING COFACTOR C"/>
    <property type="match status" value="1"/>
</dbReference>
<dbReference type="GO" id="GO:0007021">
    <property type="term" value="P:tubulin complex assembly"/>
    <property type="evidence" value="ECO:0007669"/>
    <property type="project" value="TreeGrafter"/>
</dbReference>
<evidence type="ECO:0000313" key="9">
    <source>
        <dbReference type="EMBL" id="KDN63379.1"/>
    </source>
</evidence>
<dbReference type="InterPro" id="IPR017901">
    <property type="entry name" value="C-CAP_CF_C-like"/>
</dbReference>
<evidence type="ECO:0000256" key="1">
    <source>
        <dbReference type="ARBA" id="ARBA00004496"/>
    </source>
</evidence>
<dbReference type="InterPro" id="IPR012945">
    <property type="entry name" value="Tubulin-bd_cofactor_C_dom"/>
</dbReference>
<proteinExistence type="inferred from homology"/>
<evidence type="ECO:0000256" key="2">
    <source>
        <dbReference type="ARBA" id="ARBA00008848"/>
    </source>
</evidence>
<feature type="region of interest" description="Disordered" evidence="7">
    <location>
        <begin position="128"/>
        <end position="152"/>
    </location>
</feature>
<dbReference type="Gene3D" id="2.160.20.70">
    <property type="match status" value="1"/>
</dbReference>
<protein>
    <submittedName>
        <fullName evidence="9">Putative tubulin binding cofactor C</fullName>
    </submittedName>
</protein>
<dbReference type="InterPro" id="IPR031925">
    <property type="entry name" value="TBCC_N"/>
</dbReference>
<dbReference type="STRING" id="1173701.A0A066X6S1"/>
<dbReference type="AlphaFoldDB" id="A0A066X6S1"/>
<reference evidence="10" key="1">
    <citation type="journal article" date="2014" name="Genome Announc.">
        <title>Draft genome sequence of Colletotrichum sublineola, a destructive pathogen of cultivated sorghum.</title>
        <authorList>
            <person name="Baroncelli R."/>
            <person name="Sanz-Martin J.M."/>
            <person name="Rech G.E."/>
            <person name="Sukno S.A."/>
            <person name="Thon M.R."/>
        </authorList>
    </citation>
    <scope>NUCLEOTIDE SEQUENCE [LARGE SCALE GENOMIC DNA]</scope>
    <source>
        <strain evidence="10">TX430BB</strain>
    </source>
</reference>
<dbReference type="OrthoDB" id="194775at2759"/>
<dbReference type="SMART" id="SM00673">
    <property type="entry name" value="CARP"/>
    <property type="match status" value="1"/>
</dbReference>
<accession>A0A066X6S1</accession>
<evidence type="ECO:0000256" key="7">
    <source>
        <dbReference type="SAM" id="MobiDB-lite"/>
    </source>
</evidence>
<dbReference type="PROSITE" id="PS51329">
    <property type="entry name" value="C_CAP_COFACTOR_C"/>
    <property type="match status" value="1"/>
</dbReference>
<name>A0A066X6S1_COLSU</name>